<keyword evidence="3" id="KW-1185">Reference proteome</keyword>
<dbReference type="OrthoDB" id="3078300at2"/>
<keyword evidence="1" id="KW-0472">Membrane</keyword>
<keyword evidence="1" id="KW-0812">Transmembrane</keyword>
<keyword evidence="1" id="KW-1133">Transmembrane helix</keyword>
<sequence>MMVDGQTLAAILAMAAVTYATRIGGVLIADRLVLGPRLKAAFDAIPLAVLTAVIAPMALATGPAETLAAAVTALAALRLPLIGTVAVGAAAVVLFRAVLG</sequence>
<proteinExistence type="predicted"/>
<organism evidence="2 3">
    <name type="scientific">Prosthecodimorpha hirschii</name>
    <dbReference type="NCBI Taxonomy" id="665126"/>
    <lineage>
        <taxon>Bacteria</taxon>
        <taxon>Pseudomonadati</taxon>
        <taxon>Pseudomonadota</taxon>
        <taxon>Alphaproteobacteria</taxon>
        <taxon>Hyphomicrobiales</taxon>
        <taxon>Ancalomicrobiaceae</taxon>
        <taxon>Prosthecodimorpha</taxon>
    </lineage>
</organism>
<evidence type="ECO:0000313" key="2">
    <source>
        <dbReference type="EMBL" id="KPL51849.1"/>
    </source>
</evidence>
<feature type="transmembrane region" description="Helical" evidence="1">
    <location>
        <begin position="79"/>
        <end position="99"/>
    </location>
</feature>
<dbReference type="EMBL" id="LJYW01000001">
    <property type="protein sequence ID" value="KPL51849.1"/>
    <property type="molecule type" value="Genomic_DNA"/>
</dbReference>
<protein>
    <recommendedName>
        <fullName evidence="4">Branched-chain amino acid transport</fullName>
    </recommendedName>
</protein>
<reference evidence="2 3" key="1">
    <citation type="submission" date="2015-09" db="EMBL/GenBank/DDBJ databases">
        <authorList>
            <consortium name="Swine Surveillance"/>
        </authorList>
    </citation>
    <scope>NUCLEOTIDE SEQUENCE [LARGE SCALE GENOMIC DNA]</scope>
    <source>
        <strain evidence="2 3">16</strain>
    </source>
</reference>
<feature type="transmembrane region" description="Helical" evidence="1">
    <location>
        <begin position="40"/>
        <end position="59"/>
    </location>
</feature>
<gene>
    <name evidence="2" type="ORF">ABB55_06070</name>
</gene>
<dbReference type="Proteomes" id="UP000048984">
    <property type="component" value="Unassembled WGS sequence"/>
</dbReference>
<evidence type="ECO:0008006" key="4">
    <source>
        <dbReference type="Google" id="ProtNLM"/>
    </source>
</evidence>
<dbReference type="InterPro" id="IPR008407">
    <property type="entry name" value="Brnchd-chn_aa_trnsp_AzlD"/>
</dbReference>
<name>A0A0N8GEL4_9HYPH</name>
<evidence type="ECO:0000256" key="1">
    <source>
        <dbReference type="SAM" id="Phobius"/>
    </source>
</evidence>
<dbReference type="Pfam" id="PF05437">
    <property type="entry name" value="AzlD"/>
    <property type="match status" value="1"/>
</dbReference>
<evidence type="ECO:0000313" key="3">
    <source>
        <dbReference type="Proteomes" id="UP000048984"/>
    </source>
</evidence>
<comment type="caution">
    <text evidence="2">The sequence shown here is derived from an EMBL/GenBank/DDBJ whole genome shotgun (WGS) entry which is preliminary data.</text>
</comment>
<dbReference type="AlphaFoldDB" id="A0A0N8GEL4"/>
<accession>A0A0N8GEL4</accession>
<reference evidence="2 3" key="2">
    <citation type="submission" date="2015-10" db="EMBL/GenBank/DDBJ databases">
        <title>Draft Genome Sequence of Prosthecomicrobium hirschii ATCC 27832.</title>
        <authorList>
            <person name="Daniel J."/>
            <person name="Givan S.A."/>
            <person name="Brun Y.V."/>
            <person name="Brown P.J."/>
        </authorList>
    </citation>
    <scope>NUCLEOTIDE SEQUENCE [LARGE SCALE GENOMIC DNA]</scope>
    <source>
        <strain evidence="2 3">16</strain>
    </source>
</reference>
<feature type="transmembrane region" description="Helical" evidence="1">
    <location>
        <begin position="6"/>
        <end position="28"/>
    </location>
</feature>
<dbReference type="STRING" id="665126.ABB55_06070"/>